<evidence type="ECO:0000313" key="2">
    <source>
        <dbReference type="EMBL" id="OIQ65316.1"/>
    </source>
</evidence>
<dbReference type="EMBL" id="MLJW01007428">
    <property type="protein sequence ID" value="OIQ65316.1"/>
    <property type="molecule type" value="Genomic_DNA"/>
</dbReference>
<dbReference type="AlphaFoldDB" id="A0A1J5PCT8"/>
<feature type="compositionally biased region" description="Basic and acidic residues" evidence="1">
    <location>
        <begin position="11"/>
        <end position="41"/>
    </location>
</feature>
<evidence type="ECO:0000256" key="1">
    <source>
        <dbReference type="SAM" id="MobiDB-lite"/>
    </source>
</evidence>
<organism evidence="2">
    <name type="scientific">mine drainage metagenome</name>
    <dbReference type="NCBI Taxonomy" id="410659"/>
    <lineage>
        <taxon>unclassified sequences</taxon>
        <taxon>metagenomes</taxon>
        <taxon>ecological metagenomes</taxon>
    </lineage>
</organism>
<comment type="caution">
    <text evidence="2">The sequence shown here is derived from an EMBL/GenBank/DDBJ whole genome shotgun (WGS) entry which is preliminary data.</text>
</comment>
<proteinExistence type="predicted"/>
<reference evidence="2" key="1">
    <citation type="submission" date="2016-10" db="EMBL/GenBank/DDBJ databases">
        <title>Sequence of Gallionella enrichment culture.</title>
        <authorList>
            <person name="Poehlein A."/>
            <person name="Muehling M."/>
            <person name="Daniel R."/>
        </authorList>
    </citation>
    <scope>NUCLEOTIDE SEQUENCE</scope>
</reference>
<feature type="region of interest" description="Disordered" evidence="1">
    <location>
        <begin position="1"/>
        <end position="57"/>
    </location>
</feature>
<sequence>MVFKPNYNQQRAERDRAKQAKKEAKIREREDAAATRRRAEQDGTQPAEPAPVETRDA</sequence>
<name>A0A1J5PCT8_9ZZZZ</name>
<feature type="compositionally biased region" description="Polar residues" evidence="1">
    <location>
        <begin position="1"/>
        <end position="10"/>
    </location>
</feature>
<gene>
    <name evidence="2" type="ORF">GALL_531270</name>
</gene>
<protein>
    <submittedName>
        <fullName evidence="2">Uncharacterized protein</fullName>
    </submittedName>
</protein>
<accession>A0A1J5PCT8</accession>